<dbReference type="EMBL" id="JANBTW010000061">
    <property type="protein sequence ID" value="KAJ2674003.1"/>
    <property type="molecule type" value="Genomic_DNA"/>
</dbReference>
<accession>A0A9W8KX14</accession>
<evidence type="ECO:0000313" key="2">
    <source>
        <dbReference type="Proteomes" id="UP001151518"/>
    </source>
</evidence>
<dbReference type="Proteomes" id="UP001151518">
    <property type="component" value="Unassembled WGS sequence"/>
</dbReference>
<evidence type="ECO:0008006" key="3">
    <source>
        <dbReference type="Google" id="ProtNLM"/>
    </source>
</evidence>
<proteinExistence type="predicted"/>
<name>A0A9W8KX14_9FUNG</name>
<evidence type="ECO:0000313" key="1">
    <source>
        <dbReference type="EMBL" id="KAJ2674003.1"/>
    </source>
</evidence>
<organism evidence="1 2">
    <name type="scientific">Coemansia spiralis</name>
    <dbReference type="NCBI Taxonomy" id="417178"/>
    <lineage>
        <taxon>Eukaryota</taxon>
        <taxon>Fungi</taxon>
        <taxon>Fungi incertae sedis</taxon>
        <taxon>Zoopagomycota</taxon>
        <taxon>Kickxellomycotina</taxon>
        <taxon>Kickxellomycetes</taxon>
        <taxon>Kickxellales</taxon>
        <taxon>Kickxellaceae</taxon>
        <taxon>Coemansia</taxon>
    </lineage>
</organism>
<dbReference type="AlphaFoldDB" id="A0A9W8KX14"/>
<comment type="caution">
    <text evidence="1">The sequence shown here is derived from an EMBL/GenBank/DDBJ whole genome shotgun (WGS) entry which is preliminary data.</text>
</comment>
<protein>
    <recommendedName>
        <fullName evidence="3">C2H2-type domain-containing protein</fullName>
    </recommendedName>
</protein>
<dbReference type="OrthoDB" id="5542487at2759"/>
<gene>
    <name evidence="1" type="ORF">GGI25_004488</name>
</gene>
<sequence>MAKLKECFSSKHTYRGASDNSNTSPSLPAANFIDLSMDEIDNQSLHRRCLPSMNLQDKIGRMINNLLVEVDMPKQKGISWLDVHEWHASGGASDLEQRLAANRSTTCRYCNMHVTPAASRAWHERMCSLSTGNVPVVCELCQRPFLSLAHARNHYLYGCTPK</sequence>
<reference evidence="1" key="1">
    <citation type="submission" date="2022-07" db="EMBL/GenBank/DDBJ databases">
        <title>Phylogenomic reconstructions and comparative analyses of Kickxellomycotina fungi.</title>
        <authorList>
            <person name="Reynolds N.K."/>
            <person name="Stajich J.E."/>
            <person name="Barry K."/>
            <person name="Grigoriev I.V."/>
            <person name="Crous P."/>
            <person name="Smith M.E."/>
        </authorList>
    </citation>
    <scope>NUCLEOTIDE SEQUENCE</scope>
    <source>
        <strain evidence="1">NRRL 3115</strain>
    </source>
</reference>